<dbReference type="InterPro" id="IPR013766">
    <property type="entry name" value="Thioredoxin_domain"/>
</dbReference>
<dbReference type="STRING" id="1071381.G8BWI9"/>
<dbReference type="PROSITE" id="PS51352">
    <property type="entry name" value="THIOREDOXIN_2"/>
    <property type="match status" value="1"/>
</dbReference>
<dbReference type="CDD" id="cd02947">
    <property type="entry name" value="TRX_family"/>
    <property type="match status" value="1"/>
</dbReference>
<dbReference type="GO" id="GO:0015035">
    <property type="term" value="F:protein-disulfide reductase activity"/>
    <property type="evidence" value="ECO:0007669"/>
    <property type="project" value="InterPro"/>
</dbReference>
<dbReference type="Gene3D" id="3.40.30.10">
    <property type="entry name" value="Glutaredoxin"/>
    <property type="match status" value="1"/>
</dbReference>
<dbReference type="Pfam" id="PF00085">
    <property type="entry name" value="Thioredoxin"/>
    <property type="match status" value="1"/>
</dbReference>
<evidence type="ECO:0000256" key="2">
    <source>
        <dbReference type="ARBA" id="ARBA00022490"/>
    </source>
</evidence>
<accession>G8BWI9</accession>
<dbReference type="Proteomes" id="UP000005666">
    <property type="component" value="Chromosome 8"/>
</dbReference>
<dbReference type="InterPro" id="IPR017937">
    <property type="entry name" value="Thioredoxin_CS"/>
</dbReference>
<dbReference type="PRINTS" id="PR00421">
    <property type="entry name" value="THIOREDOXIN"/>
</dbReference>
<keyword evidence="7" id="KW-1185">Reference proteome</keyword>
<reference evidence="6 7" key="1">
    <citation type="journal article" date="2011" name="Proc. Natl. Acad. Sci. U.S.A.">
        <title>Evolutionary erosion of yeast sex chromosomes by mating-type switching accidents.</title>
        <authorList>
            <person name="Gordon J.L."/>
            <person name="Armisen D."/>
            <person name="Proux-Wera E."/>
            <person name="Oheigeartaigh S.S."/>
            <person name="Byrne K.P."/>
            <person name="Wolfe K.H."/>
        </authorList>
    </citation>
    <scope>NUCLEOTIDE SEQUENCE [LARGE SCALE GENOMIC DNA]</scope>
    <source>
        <strain evidence="7">ATCC 24235 / CBS 4417 / NBRC 1672 / NRRL Y-8282 / UCD 70-5</strain>
    </source>
</reference>
<keyword evidence="3" id="KW-1015">Disulfide bond</keyword>
<comment type="subcellular location">
    <subcellularLocation>
        <location evidence="1">Cytoplasm</location>
    </subcellularLocation>
</comment>
<dbReference type="OMA" id="KLHKYTQ"/>
<dbReference type="InterPro" id="IPR005746">
    <property type="entry name" value="Thioredoxin"/>
</dbReference>
<evidence type="ECO:0000256" key="3">
    <source>
        <dbReference type="ARBA" id="ARBA00023157"/>
    </source>
</evidence>
<dbReference type="FunFam" id="3.40.30.10:FF:000245">
    <property type="entry name" value="Thioredoxin"/>
    <property type="match status" value="1"/>
</dbReference>
<sequence length="131" mass="15037">MFRRTASTHLMRPANRMFVRMGSTYKDIHKITSLAEYEKLISRDEGKLSVIDFYATWCGPCKAMAPHLSKFVKEYSKVNFYKIDVDENVDIAQKCAVTAMPTFFLVKDGEVLDKVVGADPHKLEEQIKELN</sequence>
<gene>
    <name evidence="6" type="primary">TPHA0H02360</name>
    <name evidence="6" type="ordered locus">TPHA_0H02360</name>
</gene>
<organism evidence="6 7">
    <name type="scientific">Tetrapisispora phaffii (strain ATCC 24235 / CBS 4417 / NBRC 1672 / NRRL Y-8282 / UCD 70-5)</name>
    <name type="common">Yeast</name>
    <name type="synonym">Fabospora phaffii</name>
    <dbReference type="NCBI Taxonomy" id="1071381"/>
    <lineage>
        <taxon>Eukaryota</taxon>
        <taxon>Fungi</taxon>
        <taxon>Dikarya</taxon>
        <taxon>Ascomycota</taxon>
        <taxon>Saccharomycotina</taxon>
        <taxon>Saccharomycetes</taxon>
        <taxon>Saccharomycetales</taxon>
        <taxon>Saccharomycetaceae</taxon>
        <taxon>Tetrapisispora</taxon>
    </lineage>
</organism>
<evidence type="ECO:0000256" key="1">
    <source>
        <dbReference type="ARBA" id="ARBA00004496"/>
    </source>
</evidence>
<dbReference type="InterPro" id="IPR050620">
    <property type="entry name" value="Thioredoxin_H-type-like"/>
</dbReference>
<dbReference type="RefSeq" id="XP_003686874.1">
    <property type="nucleotide sequence ID" value="XM_003686826.1"/>
</dbReference>
<dbReference type="NCBIfam" id="TIGR01068">
    <property type="entry name" value="thioredoxin"/>
    <property type="match status" value="1"/>
</dbReference>
<dbReference type="PANTHER" id="PTHR10438">
    <property type="entry name" value="THIOREDOXIN"/>
    <property type="match status" value="1"/>
</dbReference>
<evidence type="ECO:0000259" key="5">
    <source>
        <dbReference type="PROSITE" id="PS51352"/>
    </source>
</evidence>
<comment type="similarity">
    <text evidence="4">Belongs to the thioredoxin family. Plant H-type subfamily.</text>
</comment>
<dbReference type="AlphaFoldDB" id="G8BWI9"/>
<dbReference type="GeneID" id="11533850"/>
<keyword evidence="2" id="KW-0963">Cytoplasm</keyword>
<evidence type="ECO:0000313" key="6">
    <source>
        <dbReference type="EMBL" id="CCE64440.1"/>
    </source>
</evidence>
<dbReference type="OrthoDB" id="10263751at2759"/>
<dbReference type="InterPro" id="IPR036249">
    <property type="entry name" value="Thioredoxin-like_sf"/>
</dbReference>
<dbReference type="PANTHER" id="PTHR10438:SF468">
    <property type="entry name" value="THIOREDOXIN-1-RELATED"/>
    <property type="match status" value="1"/>
</dbReference>
<name>G8BWI9_TETPH</name>
<dbReference type="eggNOG" id="KOG0907">
    <property type="taxonomic scope" value="Eukaryota"/>
</dbReference>
<dbReference type="EMBL" id="HE612863">
    <property type="protein sequence ID" value="CCE64440.1"/>
    <property type="molecule type" value="Genomic_DNA"/>
</dbReference>
<dbReference type="KEGG" id="tpf:TPHA_0H02360"/>
<evidence type="ECO:0000313" key="7">
    <source>
        <dbReference type="Proteomes" id="UP000005666"/>
    </source>
</evidence>
<dbReference type="HOGENOM" id="CLU_090389_14_5_1"/>
<dbReference type="GO" id="GO:0034599">
    <property type="term" value="P:cellular response to oxidative stress"/>
    <property type="evidence" value="ECO:0007669"/>
    <property type="project" value="EnsemblFungi"/>
</dbReference>
<proteinExistence type="inferred from homology"/>
<feature type="domain" description="Thioredoxin" evidence="5">
    <location>
        <begin position="8"/>
        <end position="131"/>
    </location>
</feature>
<protein>
    <recommendedName>
        <fullName evidence="5">Thioredoxin domain-containing protein</fullName>
    </recommendedName>
</protein>
<dbReference type="SUPFAM" id="SSF52833">
    <property type="entry name" value="Thioredoxin-like"/>
    <property type="match status" value="1"/>
</dbReference>
<dbReference type="GO" id="GO:0005739">
    <property type="term" value="C:mitochondrion"/>
    <property type="evidence" value="ECO:0007669"/>
    <property type="project" value="EnsemblFungi"/>
</dbReference>
<evidence type="ECO:0000256" key="4">
    <source>
        <dbReference type="ARBA" id="ARBA00038353"/>
    </source>
</evidence>
<dbReference type="PROSITE" id="PS00194">
    <property type="entry name" value="THIOREDOXIN_1"/>
    <property type="match status" value="1"/>
</dbReference>